<dbReference type="AlphaFoldDB" id="A0A2G9RF72"/>
<evidence type="ECO:0000313" key="1">
    <source>
        <dbReference type="EMBL" id="PIO26562.1"/>
    </source>
</evidence>
<accession>A0A2G9RF72</accession>
<name>A0A2G9RF72_AQUCT</name>
<dbReference type="EMBL" id="KV939814">
    <property type="protein sequence ID" value="PIO26562.1"/>
    <property type="molecule type" value="Genomic_DNA"/>
</dbReference>
<gene>
    <name evidence="1" type="ORF">AB205_0159470</name>
</gene>
<sequence length="43" mass="4551">MLTLGMGSGEKSPVGLPSCVHLQNLAFTGVTSPHLMKAISRHF</sequence>
<evidence type="ECO:0000313" key="2">
    <source>
        <dbReference type="Proteomes" id="UP000228934"/>
    </source>
</evidence>
<proteinExistence type="predicted"/>
<organism evidence="1 2">
    <name type="scientific">Aquarana catesbeiana</name>
    <name type="common">American bullfrog</name>
    <name type="synonym">Rana catesbeiana</name>
    <dbReference type="NCBI Taxonomy" id="8400"/>
    <lineage>
        <taxon>Eukaryota</taxon>
        <taxon>Metazoa</taxon>
        <taxon>Chordata</taxon>
        <taxon>Craniata</taxon>
        <taxon>Vertebrata</taxon>
        <taxon>Euteleostomi</taxon>
        <taxon>Amphibia</taxon>
        <taxon>Batrachia</taxon>
        <taxon>Anura</taxon>
        <taxon>Neobatrachia</taxon>
        <taxon>Ranoidea</taxon>
        <taxon>Ranidae</taxon>
        <taxon>Aquarana</taxon>
    </lineage>
</organism>
<keyword evidence="2" id="KW-1185">Reference proteome</keyword>
<protein>
    <submittedName>
        <fullName evidence="1">Uncharacterized protein</fullName>
    </submittedName>
</protein>
<reference evidence="2" key="1">
    <citation type="journal article" date="2017" name="Nat. Commun.">
        <title>The North American bullfrog draft genome provides insight into hormonal regulation of long noncoding RNA.</title>
        <authorList>
            <person name="Hammond S.A."/>
            <person name="Warren R.L."/>
            <person name="Vandervalk B.P."/>
            <person name="Kucuk E."/>
            <person name="Khan H."/>
            <person name="Gibb E.A."/>
            <person name="Pandoh P."/>
            <person name="Kirk H."/>
            <person name="Zhao Y."/>
            <person name="Jones M."/>
            <person name="Mungall A.J."/>
            <person name="Coope R."/>
            <person name="Pleasance S."/>
            <person name="Moore R.A."/>
            <person name="Holt R.A."/>
            <person name="Round J.M."/>
            <person name="Ohora S."/>
            <person name="Walle B.V."/>
            <person name="Veldhoen N."/>
            <person name="Helbing C.C."/>
            <person name="Birol I."/>
        </authorList>
    </citation>
    <scope>NUCLEOTIDE SEQUENCE [LARGE SCALE GENOMIC DNA]</scope>
</reference>
<dbReference type="Proteomes" id="UP000228934">
    <property type="component" value="Unassembled WGS sequence"/>
</dbReference>